<dbReference type="Proteomes" id="UP000243686">
    <property type="component" value="Unassembled WGS sequence"/>
</dbReference>
<dbReference type="PANTHER" id="PTHR12653:SF0">
    <property type="entry name" value="NADH DEHYDROGENASE [UBIQUINONE] 1 ALPHA SUBCOMPLEX SUBUNIT 5"/>
    <property type="match status" value="1"/>
</dbReference>
<organism evidence="11 12">
    <name type="scientific">Opisthorchis viverrini</name>
    <name type="common">Southeast Asian liver fluke</name>
    <dbReference type="NCBI Taxonomy" id="6198"/>
    <lineage>
        <taxon>Eukaryota</taxon>
        <taxon>Metazoa</taxon>
        <taxon>Spiralia</taxon>
        <taxon>Lophotrochozoa</taxon>
        <taxon>Platyhelminthes</taxon>
        <taxon>Trematoda</taxon>
        <taxon>Digenea</taxon>
        <taxon>Opisthorchiida</taxon>
        <taxon>Opisthorchiata</taxon>
        <taxon>Opisthorchiidae</taxon>
        <taxon>Opisthorchis</taxon>
    </lineage>
</organism>
<reference evidence="11 12" key="1">
    <citation type="submission" date="2015-03" db="EMBL/GenBank/DDBJ databases">
        <title>Draft genome of the nematode, Opisthorchis viverrini.</title>
        <authorList>
            <person name="Mitreva M."/>
        </authorList>
    </citation>
    <scope>NUCLEOTIDE SEQUENCE [LARGE SCALE GENOMIC DNA]</scope>
    <source>
        <strain evidence="11">Khon Kaen</strain>
    </source>
</reference>
<dbReference type="AlphaFoldDB" id="A0A1S8WND8"/>
<name>A0A1S8WND8_OPIVI</name>
<evidence type="ECO:0000256" key="8">
    <source>
        <dbReference type="ARBA" id="ARBA00022982"/>
    </source>
</evidence>
<comment type="subunit">
    <text evidence="4">Complex I is composed of 45 different subunits.</text>
</comment>
<keyword evidence="7" id="KW-0999">Mitochondrion inner membrane</keyword>
<keyword evidence="10" id="KW-0472">Membrane</keyword>
<evidence type="ECO:0000256" key="6">
    <source>
        <dbReference type="ARBA" id="ARBA00022660"/>
    </source>
</evidence>
<evidence type="ECO:0000256" key="2">
    <source>
        <dbReference type="ARBA" id="ARBA00004443"/>
    </source>
</evidence>
<dbReference type="GO" id="GO:0022904">
    <property type="term" value="P:respiratory electron transport chain"/>
    <property type="evidence" value="ECO:0007669"/>
    <property type="project" value="InterPro"/>
</dbReference>
<keyword evidence="8" id="KW-0249">Electron transport</keyword>
<protein>
    <submittedName>
        <fullName evidence="11">ETC complex I subunit region</fullName>
    </submittedName>
</protein>
<evidence type="ECO:0000256" key="10">
    <source>
        <dbReference type="ARBA" id="ARBA00023136"/>
    </source>
</evidence>
<dbReference type="EMBL" id="KV900199">
    <property type="protein sequence ID" value="OON15894.1"/>
    <property type="molecule type" value="Genomic_DNA"/>
</dbReference>
<dbReference type="Pfam" id="PF04716">
    <property type="entry name" value="ETC_C1_NDUFA5"/>
    <property type="match status" value="1"/>
</dbReference>
<proteinExistence type="inferred from homology"/>
<gene>
    <name evidence="11" type="ORF">X801_08297</name>
</gene>
<evidence type="ECO:0000313" key="11">
    <source>
        <dbReference type="EMBL" id="OON15894.1"/>
    </source>
</evidence>
<sequence length="100" mass="11650">MQAFKKILKALYNRILKVVALMPEEAAYRKHTTAVVQSRLQAVSTIQDINKLEEAIDCGQIEEVIVQAQREYDLARSMLKYKPWEPLIEVAPPKQWKWPI</sequence>
<evidence type="ECO:0000256" key="9">
    <source>
        <dbReference type="ARBA" id="ARBA00023128"/>
    </source>
</evidence>
<evidence type="ECO:0000256" key="5">
    <source>
        <dbReference type="ARBA" id="ARBA00022448"/>
    </source>
</evidence>
<dbReference type="InterPro" id="IPR006806">
    <property type="entry name" value="NDUFA5"/>
</dbReference>
<keyword evidence="5" id="KW-0813">Transport</keyword>
<keyword evidence="6" id="KW-0679">Respiratory chain</keyword>
<evidence type="ECO:0000256" key="1">
    <source>
        <dbReference type="ARBA" id="ARBA00003195"/>
    </source>
</evidence>
<accession>A0A1S8WND8</accession>
<comment type="function">
    <text evidence="1">Accessory subunit of the mitochondrial membrane respiratory chain NADH dehydrogenase (Complex I), that is believed not to be involved in catalysis. Complex I functions in the transfer of electrons from NADH to the respiratory chain. The immediate electron acceptor for the enzyme is believed to be ubiquinone.</text>
</comment>
<dbReference type="GO" id="GO:0005743">
    <property type="term" value="C:mitochondrial inner membrane"/>
    <property type="evidence" value="ECO:0007669"/>
    <property type="project" value="UniProtKB-SubCell"/>
</dbReference>
<evidence type="ECO:0000256" key="4">
    <source>
        <dbReference type="ARBA" id="ARBA00011533"/>
    </source>
</evidence>
<evidence type="ECO:0000256" key="3">
    <source>
        <dbReference type="ARBA" id="ARBA00010261"/>
    </source>
</evidence>
<keyword evidence="12" id="KW-1185">Reference proteome</keyword>
<keyword evidence="9" id="KW-0496">Mitochondrion</keyword>
<evidence type="ECO:0000313" key="12">
    <source>
        <dbReference type="Proteomes" id="UP000243686"/>
    </source>
</evidence>
<dbReference type="PANTHER" id="PTHR12653">
    <property type="entry name" value="NADH-UBIQUINONE OXIDOREDUCTASE 13 KD-B SUBUNIT"/>
    <property type="match status" value="1"/>
</dbReference>
<comment type="subcellular location">
    <subcellularLocation>
        <location evidence="2">Mitochondrion inner membrane</location>
        <topology evidence="2">Peripheral membrane protein</topology>
        <orientation evidence="2">Matrix side</orientation>
    </subcellularLocation>
</comment>
<comment type="similarity">
    <text evidence="3">Belongs to the complex I NDUFA5 subunit family.</text>
</comment>
<evidence type="ECO:0000256" key="7">
    <source>
        <dbReference type="ARBA" id="ARBA00022792"/>
    </source>
</evidence>